<dbReference type="Proteomes" id="UP001276300">
    <property type="component" value="Unassembled WGS sequence"/>
</dbReference>
<dbReference type="RefSeq" id="WP_318243213.1">
    <property type="nucleotide sequence ID" value="NZ_JAMWJA010000011.1"/>
</dbReference>
<name>A0AAW9CE17_KLUCR</name>
<sequence>MDKEPTFSLSYEQITRIAEEEIRNCNIRRDSRDYLQQLARASATLGLWATLAYTGFQNNGQSGYDQVNPDWVRLKALLVDNDTKED</sequence>
<gene>
    <name evidence="1" type="ORF">QWU01_23295</name>
</gene>
<evidence type="ECO:0000313" key="2">
    <source>
        <dbReference type="Proteomes" id="UP001276300"/>
    </source>
</evidence>
<proteinExistence type="predicted"/>
<accession>A0AAW9CE17</accession>
<comment type="caution">
    <text evidence="1">The sequence shown here is derived from an EMBL/GenBank/DDBJ whole genome shotgun (WGS) entry which is preliminary data.</text>
</comment>
<organism evidence="1 2">
    <name type="scientific">Kluyvera cryocrescens</name>
    <name type="common">Kluyvera citrophila</name>
    <dbReference type="NCBI Taxonomy" id="580"/>
    <lineage>
        <taxon>Bacteria</taxon>
        <taxon>Pseudomonadati</taxon>
        <taxon>Pseudomonadota</taxon>
        <taxon>Gammaproteobacteria</taxon>
        <taxon>Enterobacterales</taxon>
        <taxon>Enterobacteriaceae</taxon>
        <taxon>Kluyvera</taxon>
    </lineage>
</organism>
<dbReference type="AlphaFoldDB" id="A0AAW9CE17"/>
<protein>
    <submittedName>
        <fullName evidence="1">Uncharacterized protein</fullName>
    </submittedName>
</protein>
<reference evidence="1" key="1">
    <citation type="journal article" date="2023" name="J Glob Antimicrob Resist">
        <title>Emergence of NDM-1 and KPC-3 carbapenemases in Kluyvera cryocrescens: Investigating genetic heterogeneity and acquisition routes of blaNDM-1 in Enterobacterales species in Portugal.</title>
        <authorList>
            <person name="Loiodice M."/>
            <person name="Ribeiro M."/>
            <person name="Peixe L."/>
            <person name="Novais A."/>
        </authorList>
    </citation>
    <scope>NUCLEOTIDE SEQUENCE</scope>
    <source>
        <strain evidence="1">K629</strain>
    </source>
</reference>
<evidence type="ECO:0000313" key="1">
    <source>
        <dbReference type="EMBL" id="MDW3779728.1"/>
    </source>
</evidence>
<dbReference type="EMBL" id="JAUEQX010000023">
    <property type="protein sequence ID" value="MDW3779728.1"/>
    <property type="molecule type" value="Genomic_DNA"/>
</dbReference>